<name>A0A927F588_9ACTN</name>
<keyword evidence="3" id="KW-1185">Reference proteome</keyword>
<feature type="region of interest" description="Disordered" evidence="1">
    <location>
        <begin position="28"/>
        <end position="51"/>
    </location>
</feature>
<dbReference type="EMBL" id="JACXYU010000016">
    <property type="protein sequence ID" value="MBD3934384.1"/>
    <property type="molecule type" value="Genomic_DNA"/>
</dbReference>
<dbReference type="RefSeq" id="WP_191211680.1">
    <property type="nucleotide sequence ID" value="NZ_BAABKL010000001.1"/>
</dbReference>
<reference evidence="2" key="1">
    <citation type="submission" date="2020-09" db="EMBL/GenBank/DDBJ databases">
        <title>Secondary metabolite and genome analysis of marine Streptomyces chumphonensis KK1-2T.</title>
        <authorList>
            <person name="Phongsopitanun W."/>
            <person name="Kanchanasin P."/>
            <person name="Pittayakhajonwut P."/>
            <person name="Suwanborirux K."/>
            <person name="Tanasupawat S."/>
        </authorList>
    </citation>
    <scope>NUCLEOTIDE SEQUENCE</scope>
    <source>
        <strain evidence="2">KK1-2</strain>
    </source>
</reference>
<protein>
    <submittedName>
        <fullName evidence="2">Uncharacterized protein</fullName>
    </submittedName>
</protein>
<dbReference type="AlphaFoldDB" id="A0A927F588"/>
<gene>
    <name evidence="2" type="ORF">IF129_22830</name>
</gene>
<proteinExistence type="predicted"/>
<evidence type="ECO:0000313" key="2">
    <source>
        <dbReference type="EMBL" id="MBD3934384.1"/>
    </source>
</evidence>
<sequence length="51" mass="5993">MYQDFLAHEARIAGLRAEAEHERLVATVKRHRSTPRRRPAARRISRWVKAA</sequence>
<comment type="caution">
    <text evidence="2">The sequence shown here is derived from an EMBL/GenBank/DDBJ whole genome shotgun (WGS) entry which is preliminary data.</text>
</comment>
<organism evidence="2 3">
    <name type="scientific">Streptomyces chumphonensis</name>
    <dbReference type="NCBI Taxonomy" id="1214925"/>
    <lineage>
        <taxon>Bacteria</taxon>
        <taxon>Bacillati</taxon>
        <taxon>Actinomycetota</taxon>
        <taxon>Actinomycetes</taxon>
        <taxon>Kitasatosporales</taxon>
        <taxon>Streptomycetaceae</taxon>
        <taxon>Streptomyces</taxon>
    </lineage>
</organism>
<dbReference type="Proteomes" id="UP000632289">
    <property type="component" value="Unassembled WGS sequence"/>
</dbReference>
<evidence type="ECO:0000256" key="1">
    <source>
        <dbReference type="SAM" id="MobiDB-lite"/>
    </source>
</evidence>
<evidence type="ECO:0000313" key="3">
    <source>
        <dbReference type="Proteomes" id="UP000632289"/>
    </source>
</evidence>
<accession>A0A927F588</accession>